<dbReference type="EMBL" id="JAAGMN010001550">
    <property type="protein sequence ID" value="NEE07779.1"/>
    <property type="molecule type" value="Genomic_DNA"/>
</dbReference>
<sequence length="120" mass="12698">LRRSLALEAPGAPEAPLLSALDDLARALARTGEHAAAVEEFDETVEEFAGVDPATARRLAVERSAFLLRCPAPLPATGVAELVNWLDEDAERAGGPDTVTVRARQALRGYGDVAAVHTAW</sequence>
<gene>
    <name evidence="1" type="ORF">G3M58_15125</name>
</gene>
<protein>
    <submittedName>
        <fullName evidence="1">Tetratricopeptide repeat protein</fullName>
    </submittedName>
</protein>
<name>A0A6G3WQH7_9ACTN</name>
<proteinExistence type="predicted"/>
<evidence type="ECO:0000313" key="1">
    <source>
        <dbReference type="EMBL" id="NEE07779.1"/>
    </source>
</evidence>
<feature type="non-terminal residue" evidence="1">
    <location>
        <position position="1"/>
    </location>
</feature>
<organism evidence="1">
    <name type="scientific">Streptomyces sp. SID7499</name>
    <dbReference type="NCBI Taxonomy" id="2706086"/>
    <lineage>
        <taxon>Bacteria</taxon>
        <taxon>Bacillati</taxon>
        <taxon>Actinomycetota</taxon>
        <taxon>Actinomycetes</taxon>
        <taxon>Kitasatosporales</taxon>
        <taxon>Streptomycetaceae</taxon>
        <taxon>Streptomyces</taxon>
    </lineage>
</organism>
<comment type="caution">
    <text evidence="1">The sequence shown here is derived from an EMBL/GenBank/DDBJ whole genome shotgun (WGS) entry which is preliminary data.</text>
</comment>
<feature type="non-terminal residue" evidence="1">
    <location>
        <position position="120"/>
    </location>
</feature>
<accession>A0A6G3WQH7</accession>
<dbReference type="AlphaFoldDB" id="A0A6G3WQH7"/>
<reference evidence="1" key="1">
    <citation type="submission" date="2020-01" db="EMBL/GenBank/DDBJ databases">
        <title>Insect and environment-associated Actinomycetes.</title>
        <authorList>
            <person name="Currrie C."/>
            <person name="Chevrette M."/>
            <person name="Carlson C."/>
            <person name="Stubbendieck R."/>
            <person name="Wendt-Pienkowski E."/>
        </authorList>
    </citation>
    <scope>NUCLEOTIDE SEQUENCE</scope>
    <source>
        <strain evidence="1">SID7499</strain>
    </source>
</reference>